<dbReference type="AlphaFoldDB" id="A0A1C7LMI3"/>
<evidence type="ECO:0000256" key="1">
    <source>
        <dbReference type="SAM" id="Phobius"/>
    </source>
</evidence>
<dbReference type="OrthoDB" id="2848852at2759"/>
<feature type="transmembrane region" description="Helical" evidence="1">
    <location>
        <begin position="30"/>
        <end position="56"/>
    </location>
</feature>
<gene>
    <name evidence="2" type="ORF">A0H81_14122</name>
</gene>
<keyword evidence="1" id="KW-1133">Transmembrane helix</keyword>
<name>A0A1C7LMI3_GRIFR</name>
<protein>
    <submittedName>
        <fullName evidence="2">Uncharacterized protein</fullName>
    </submittedName>
</protein>
<comment type="caution">
    <text evidence="2">The sequence shown here is derived from an EMBL/GenBank/DDBJ whole genome shotgun (WGS) entry which is preliminary data.</text>
</comment>
<evidence type="ECO:0000313" key="3">
    <source>
        <dbReference type="Proteomes" id="UP000092993"/>
    </source>
</evidence>
<accession>A0A1C7LMI3</accession>
<keyword evidence="1" id="KW-0812">Transmembrane</keyword>
<dbReference type="EMBL" id="LUGG01000038">
    <property type="protein sequence ID" value="OBZ65820.1"/>
    <property type="molecule type" value="Genomic_DNA"/>
</dbReference>
<dbReference type="OMA" id="NMRVAYR"/>
<evidence type="ECO:0000313" key="2">
    <source>
        <dbReference type="EMBL" id="OBZ65820.1"/>
    </source>
</evidence>
<sequence length="223" mass="24551">MIQMIPVRCHRHTLIRPYTPLSSRKTSMSISTAVALGVTIGALVLVALAGTTFWMLRRRQQQSVDGEKVVANARHRRTMVVSVDPAHPAFLVTPFGAPGGDIPRFVHKPGENMRVAHRRSDGGWEFEEMAPPPPRATFDLTRALTQSSSSVHSMREKKLKPGELTTRGFVEHDSEGNPPPAYYPDDSLCGNMQCMPIVTIYVRIFKGYAESANGPSSLVLGKT</sequence>
<keyword evidence="3" id="KW-1185">Reference proteome</keyword>
<proteinExistence type="predicted"/>
<dbReference type="Proteomes" id="UP000092993">
    <property type="component" value="Unassembled WGS sequence"/>
</dbReference>
<organism evidence="2 3">
    <name type="scientific">Grifola frondosa</name>
    <name type="common">Maitake</name>
    <name type="synonym">Polyporus frondosus</name>
    <dbReference type="NCBI Taxonomy" id="5627"/>
    <lineage>
        <taxon>Eukaryota</taxon>
        <taxon>Fungi</taxon>
        <taxon>Dikarya</taxon>
        <taxon>Basidiomycota</taxon>
        <taxon>Agaricomycotina</taxon>
        <taxon>Agaricomycetes</taxon>
        <taxon>Polyporales</taxon>
        <taxon>Grifolaceae</taxon>
        <taxon>Grifola</taxon>
    </lineage>
</organism>
<reference evidence="2 3" key="1">
    <citation type="submission" date="2016-03" db="EMBL/GenBank/DDBJ databases">
        <title>Whole genome sequencing of Grifola frondosa 9006-11.</title>
        <authorList>
            <person name="Min B."/>
            <person name="Park H."/>
            <person name="Kim J.-G."/>
            <person name="Cho H."/>
            <person name="Oh Y.-L."/>
            <person name="Kong W.-S."/>
            <person name="Choi I.-G."/>
        </authorList>
    </citation>
    <scope>NUCLEOTIDE SEQUENCE [LARGE SCALE GENOMIC DNA]</scope>
    <source>
        <strain evidence="2 3">9006-11</strain>
    </source>
</reference>
<keyword evidence="1" id="KW-0472">Membrane</keyword>